<comment type="caution">
    <text evidence="1">The sequence shown here is derived from an EMBL/GenBank/DDBJ whole genome shotgun (WGS) entry which is preliminary data.</text>
</comment>
<evidence type="ECO:0000313" key="1">
    <source>
        <dbReference type="EMBL" id="OBZ83920.1"/>
    </source>
</evidence>
<proteinExistence type="predicted"/>
<gene>
    <name evidence="1" type="ORF">A0J61_08024</name>
</gene>
<protein>
    <submittedName>
        <fullName evidence="1">Uncharacterized protein</fullName>
    </submittedName>
</protein>
<evidence type="ECO:0000313" key="2">
    <source>
        <dbReference type="Proteomes" id="UP000093000"/>
    </source>
</evidence>
<dbReference type="Proteomes" id="UP000093000">
    <property type="component" value="Unassembled WGS sequence"/>
</dbReference>
<dbReference type="OrthoDB" id="2255497at2759"/>
<sequence length="263" mass="29629">MKIGESSPAQGIVCRKRSYNDARVGFKVDLRLLFDSRQNEHDLLVLEAAKAGDASKLCYDICNLMREAKDNLDAILQHILKRHMKKPVLSWYMHTNGVTAHTGTVHIAKARFYLALHESKIHFLRNLASLQAFKNEFVMLISMAFDLKRNALMIKKSMDLLDCRKDSVMSRHVDPDDCLDANSFLSSIRPTFYYPPRDQVSLAVLPVNLFGVATAATVSSVSSPPCHAGLEPDEYGWAAVDNGHFYHIHTGITAERHPFDDRS</sequence>
<name>A0A1C7N4A4_9FUNG</name>
<dbReference type="AlphaFoldDB" id="A0A1C7N4A4"/>
<dbReference type="InParanoid" id="A0A1C7N4A4"/>
<dbReference type="EMBL" id="LUGH01000583">
    <property type="protein sequence ID" value="OBZ83920.1"/>
    <property type="molecule type" value="Genomic_DNA"/>
</dbReference>
<reference evidence="1 2" key="1">
    <citation type="submission" date="2016-03" db="EMBL/GenBank/DDBJ databases">
        <title>Choanephora cucurbitarum.</title>
        <authorList>
            <person name="Min B."/>
            <person name="Park H."/>
            <person name="Park J.-H."/>
            <person name="Shin H.-D."/>
            <person name="Choi I.-G."/>
        </authorList>
    </citation>
    <scope>NUCLEOTIDE SEQUENCE [LARGE SCALE GENOMIC DNA]</scope>
    <source>
        <strain evidence="1 2">KUS-F28377</strain>
    </source>
</reference>
<keyword evidence="2" id="KW-1185">Reference proteome</keyword>
<organism evidence="1 2">
    <name type="scientific">Choanephora cucurbitarum</name>
    <dbReference type="NCBI Taxonomy" id="101091"/>
    <lineage>
        <taxon>Eukaryota</taxon>
        <taxon>Fungi</taxon>
        <taxon>Fungi incertae sedis</taxon>
        <taxon>Mucoromycota</taxon>
        <taxon>Mucoromycotina</taxon>
        <taxon>Mucoromycetes</taxon>
        <taxon>Mucorales</taxon>
        <taxon>Mucorineae</taxon>
        <taxon>Choanephoraceae</taxon>
        <taxon>Choanephoroideae</taxon>
        <taxon>Choanephora</taxon>
    </lineage>
</organism>
<accession>A0A1C7N4A4</accession>